<feature type="transmembrane region" description="Helical" evidence="1">
    <location>
        <begin position="6"/>
        <end position="27"/>
    </location>
</feature>
<dbReference type="KEGG" id="axe:P40_01450"/>
<dbReference type="Proteomes" id="UP001107961">
    <property type="component" value="Unassembled WGS sequence"/>
</dbReference>
<comment type="caution">
    <text evidence="2">The sequence shown here is derived from an EMBL/GenBank/DDBJ whole genome shotgun (WGS) entry which is preliminary data.</text>
</comment>
<feature type="transmembrane region" description="Helical" evidence="1">
    <location>
        <begin position="48"/>
        <end position="67"/>
    </location>
</feature>
<name>A0A9Q3W442_9GAMM</name>
<organism evidence="2 3">
    <name type="scientific">Alloalcanivorax xenomutans</name>
    <dbReference type="NCBI Taxonomy" id="1094342"/>
    <lineage>
        <taxon>Bacteria</taxon>
        <taxon>Pseudomonadati</taxon>
        <taxon>Pseudomonadota</taxon>
        <taxon>Gammaproteobacteria</taxon>
        <taxon>Oceanospirillales</taxon>
        <taxon>Alcanivoracaceae</taxon>
        <taxon>Alloalcanivorax</taxon>
    </lineage>
</organism>
<reference evidence="2" key="1">
    <citation type="submission" date="2022-01" db="EMBL/GenBank/DDBJ databases">
        <authorList>
            <person name="Karlyshev A.V."/>
            <person name="Jaspars M."/>
        </authorList>
    </citation>
    <scope>NUCLEOTIDE SEQUENCE</scope>
    <source>
        <strain evidence="2">AGSA3-2</strain>
    </source>
</reference>
<gene>
    <name evidence="2" type="ORF">LZG35_09465</name>
</gene>
<sequence>MTASTLALWSCGLFFLVGLLTGVWKYVQIRGSDKARAHYYVDIAHRASLMYAFACLVLERFAVLSVWPEWVNVLAVLASVLFFALAVGSYILHGALKDTRNQLQKPHAFGAGSLPAWLISGFMWVLVIAEIGGFLVLFAGFAAAP</sequence>
<keyword evidence="1" id="KW-0812">Transmembrane</keyword>
<dbReference type="AlphaFoldDB" id="A0A9Q3W442"/>
<feature type="transmembrane region" description="Helical" evidence="1">
    <location>
        <begin position="73"/>
        <end position="96"/>
    </location>
</feature>
<evidence type="ECO:0000313" key="2">
    <source>
        <dbReference type="EMBL" id="MCE7508863.1"/>
    </source>
</evidence>
<protein>
    <submittedName>
        <fullName evidence="2">Uncharacterized protein</fullName>
    </submittedName>
</protein>
<keyword evidence="1" id="KW-0472">Membrane</keyword>
<proteinExistence type="predicted"/>
<dbReference type="EMBL" id="JAJVKT010000009">
    <property type="protein sequence ID" value="MCE7508863.1"/>
    <property type="molecule type" value="Genomic_DNA"/>
</dbReference>
<evidence type="ECO:0000313" key="3">
    <source>
        <dbReference type="Proteomes" id="UP001107961"/>
    </source>
</evidence>
<feature type="transmembrane region" description="Helical" evidence="1">
    <location>
        <begin position="117"/>
        <end position="144"/>
    </location>
</feature>
<accession>A0A9Q3W442</accession>
<keyword evidence="3" id="KW-1185">Reference proteome</keyword>
<keyword evidence="1" id="KW-1133">Transmembrane helix</keyword>
<dbReference type="RefSeq" id="WP_022997020.1">
    <property type="nucleotide sequence ID" value="NZ_CBDDTQ010000003.1"/>
</dbReference>
<evidence type="ECO:0000256" key="1">
    <source>
        <dbReference type="SAM" id="Phobius"/>
    </source>
</evidence>